<dbReference type="EC" id="3.4.16.4" evidence="4"/>
<dbReference type="Pfam" id="PF05223">
    <property type="entry name" value="MecA_N"/>
    <property type="match status" value="1"/>
</dbReference>
<dbReference type="InterPro" id="IPR036138">
    <property type="entry name" value="PBP_dimer_sf"/>
</dbReference>
<dbReference type="Proteomes" id="UP001444625">
    <property type="component" value="Unassembled WGS sequence"/>
</dbReference>
<dbReference type="Gene3D" id="3.40.710.10">
    <property type="entry name" value="DD-peptidase/beta-lactamase superfamily"/>
    <property type="match status" value="1"/>
</dbReference>
<accession>A0ABU9XK96</accession>
<dbReference type="InterPro" id="IPR032710">
    <property type="entry name" value="NTF2-like_dom_sf"/>
</dbReference>
<evidence type="ECO:0000259" key="9">
    <source>
        <dbReference type="Pfam" id="PF05223"/>
    </source>
</evidence>
<organism evidence="10 11">
    <name type="scientific">Ornithinibacillus xuwenensis</name>
    <dbReference type="NCBI Taxonomy" id="3144668"/>
    <lineage>
        <taxon>Bacteria</taxon>
        <taxon>Bacillati</taxon>
        <taxon>Bacillota</taxon>
        <taxon>Bacilli</taxon>
        <taxon>Bacillales</taxon>
        <taxon>Bacillaceae</taxon>
        <taxon>Ornithinibacillus</taxon>
    </lineage>
</organism>
<dbReference type="SUPFAM" id="SSF54427">
    <property type="entry name" value="NTF2-like"/>
    <property type="match status" value="1"/>
</dbReference>
<dbReference type="RefSeq" id="WP_345826207.1">
    <property type="nucleotide sequence ID" value="NZ_JBDIML010000006.1"/>
</dbReference>
<evidence type="ECO:0000256" key="2">
    <source>
        <dbReference type="ARBA" id="ARBA00004752"/>
    </source>
</evidence>
<comment type="caution">
    <text evidence="10">The sequence shown here is derived from an EMBL/GenBank/DDBJ whole genome shotgun (WGS) entry which is preliminary data.</text>
</comment>
<evidence type="ECO:0000313" key="11">
    <source>
        <dbReference type="Proteomes" id="UP001444625"/>
    </source>
</evidence>
<dbReference type="Pfam" id="PF00905">
    <property type="entry name" value="Transpeptidase"/>
    <property type="match status" value="1"/>
</dbReference>
<dbReference type="PANTHER" id="PTHR30627">
    <property type="entry name" value="PEPTIDOGLYCAN D,D-TRANSPEPTIDASE"/>
    <property type="match status" value="1"/>
</dbReference>
<keyword evidence="11" id="KW-1185">Reference proteome</keyword>
<evidence type="ECO:0000256" key="3">
    <source>
        <dbReference type="ARBA" id="ARBA00007171"/>
    </source>
</evidence>
<comment type="similarity">
    <text evidence="3">Belongs to the transpeptidase family.</text>
</comment>
<dbReference type="InterPro" id="IPR012338">
    <property type="entry name" value="Beta-lactam/transpept-like"/>
</dbReference>
<dbReference type="SUPFAM" id="SSF56519">
    <property type="entry name" value="Penicillin binding protein dimerisation domain"/>
    <property type="match status" value="1"/>
</dbReference>
<dbReference type="Gene3D" id="3.90.1310.10">
    <property type="entry name" value="Penicillin-binding protein 2a (Domain 2)"/>
    <property type="match status" value="1"/>
</dbReference>
<protein>
    <recommendedName>
        <fullName evidence="4">serine-type D-Ala-D-Ala carboxypeptidase</fullName>
        <ecNumber evidence="4">3.4.16.4</ecNumber>
    </recommendedName>
</protein>
<dbReference type="PANTHER" id="PTHR30627:SF25">
    <property type="entry name" value="PENICILLIN-BINDING PROTEIN 3"/>
    <property type="match status" value="1"/>
</dbReference>
<proteinExistence type="inferred from homology"/>
<evidence type="ECO:0000313" key="10">
    <source>
        <dbReference type="EMBL" id="MEN2768713.1"/>
    </source>
</evidence>
<gene>
    <name evidence="10" type="ORF">ABC228_16130</name>
</gene>
<comment type="pathway">
    <text evidence="2">Cell wall biogenesis; peptidoglycan biosynthesis.</text>
</comment>
<comment type="catalytic activity">
    <reaction evidence="6">
        <text>Preferential cleavage: (Ac)2-L-Lys-D-Ala-|-D-Ala. Also transpeptidation of peptidyl-alanyl moieties that are N-acyl substituents of D-alanine.</text>
        <dbReference type="EC" id="3.4.16.4"/>
    </reaction>
</comment>
<evidence type="ECO:0000256" key="4">
    <source>
        <dbReference type="ARBA" id="ARBA00012448"/>
    </source>
</evidence>
<dbReference type="PROSITE" id="PS51257">
    <property type="entry name" value="PROKAR_LIPOPROTEIN"/>
    <property type="match status" value="1"/>
</dbReference>
<dbReference type="InterPro" id="IPR007887">
    <property type="entry name" value="MecA_N"/>
</dbReference>
<reference evidence="10 11" key="1">
    <citation type="submission" date="2024-05" db="EMBL/GenBank/DDBJ databases">
        <authorList>
            <person name="Haq I."/>
            <person name="Ullah Z."/>
            <person name="Ahmad R."/>
            <person name="Li M."/>
            <person name="Tong Y."/>
        </authorList>
    </citation>
    <scope>NUCLEOTIDE SEQUENCE [LARGE SCALE GENOMIC DNA]</scope>
    <source>
        <strain evidence="10 11">16A2E</strain>
    </source>
</reference>
<sequence>MRRLLQICSIILVIFIAGCSEDEVTPHERFDAYVDLWNKQDFTSMYDMLTSDSKEKYPTDQYIDRYQKIYEDLEIKNLEITYSKLSDEQLDNAMEEGNATIPFTVKMDTMAGPISFEYEASLVQQGEEEEKNWYLTWDPGFIFPEIKDGGEIRISTTEPTRGEILDRNLLPLALNGNVLDIGIVPEKLGDNPEANIEKLAGLLNISVDSINTALSASWVKPEYFVPINKQVPDSNQDLLNQLWEIEGVAGQETLGRVYPLGEAAAHLVGYVGKITAEQLEEKDPERYTANDMIGQTGLELLYEERLKGEKGAKIYVTKEDGSEITLTETEVKNGENIQTTIDSTVQDELYQSLEEAPGTASAINPKTGETLALVSSPSFDPNKMVYGISQTEWDELQNDPNRPMFNRFSATYAPGSVIKPITTAIGLQNDTIQPEEEIEIEGLTWGKGEEWGNYEVTRVAQANPVNLLTALTLSDNIYFAMKGVEMGGEALTSGLQQFGFGEELPIDLAITTSSISTTGTLDDEVLLANTSYGQGEIETNVLHMATMYTPFLNDGKMLKPTILMSEEKGQIWKENLVTTEQASIIKDAMRNVVLEGTASYAKKASFPMSGKTGTAELKLTLDDENGEENGWFVGYPTEEQDILVAMMMENVKEIGASGLVVQKVTDALENIK</sequence>
<feature type="domain" description="Penicillin-binding protein dimerisation" evidence="8">
    <location>
        <begin position="157"/>
        <end position="325"/>
    </location>
</feature>
<comment type="subcellular location">
    <subcellularLocation>
        <location evidence="1">Membrane</location>
    </subcellularLocation>
</comment>
<dbReference type="InterPro" id="IPR001460">
    <property type="entry name" value="PCN-bd_Tpept"/>
</dbReference>
<feature type="domain" description="Penicillin-binding protein transpeptidase" evidence="7">
    <location>
        <begin position="358"/>
        <end position="663"/>
    </location>
</feature>
<dbReference type="InterPro" id="IPR005311">
    <property type="entry name" value="PBP_dimer"/>
</dbReference>
<dbReference type="EMBL" id="JBDIML010000006">
    <property type="protein sequence ID" value="MEN2768713.1"/>
    <property type="molecule type" value="Genomic_DNA"/>
</dbReference>
<evidence type="ECO:0000259" key="8">
    <source>
        <dbReference type="Pfam" id="PF03717"/>
    </source>
</evidence>
<name>A0ABU9XK96_9BACI</name>
<dbReference type="Gene3D" id="3.30.1390.30">
    <property type="entry name" value="Penicillin-binding protein 2a, domain 3"/>
    <property type="match status" value="1"/>
</dbReference>
<dbReference type="Gene3D" id="3.10.450.100">
    <property type="entry name" value="NTF2-like, domain 1"/>
    <property type="match status" value="1"/>
</dbReference>
<evidence type="ECO:0000256" key="6">
    <source>
        <dbReference type="ARBA" id="ARBA00034000"/>
    </source>
</evidence>
<dbReference type="SUPFAM" id="SSF56601">
    <property type="entry name" value="beta-lactamase/transpeptidase-like"/>
    <property type="match status" value="1"/>
</dbReference>
<dbReference type="Pfam" id="PF03717">
    <property type="entry name" value="PBP_dimer"/>
    <property type="match status" value="1"/>
</dbReference>
<dbReference type="InterPro" id="IPR050515">
    <property type="entry name" value="Beta-lactam/transpept"/>
</dbReference>
<keyword evidence="5" id="KW-0472">Membrane</keyword>
<evidence type="ECO:0000256" key="1">
    <source>
        <dbReference type="ARBA" id="ARBA00004370"/>
    </source>
</evidence>
<feature type="domain" description="NTF2-like N-terminal transpeptidase" evidence="9">
    <location>
        <begin position="25"/>
        <end position="148"/>
    </location>
</feature>
<evidence type="ECO:0000259" key="7">
    <source>
        <dbReference type="Pfam" id="PF00905"/>
    </source>
</evidence>
<evidence type="ECO:0000256" key="5">
    <source>
        <dbReference type="ARBA" id="ARBA00023136"/>
    </source>
</evidence>